<name>A0A914M215_MELIC</name>
<dbReference type="AlphaFoldDB" id="A0A914M215"/>
<feature type="region of interest" description="Disordered" evidence="1">
    <location>
        <begin position="40"/>
        <end position="59"/>
    </location>
</feature>
<dbReference type="WBParaSite" id="Minc3s01178g21443">
    <property type="protein sequence ID" value="Minc3s01178g21443"/>
    <property type="gene ID" value="Minc3s01178g21443"/>
</dbReference>
<sequence>MNRDKTILNTSAGYLPFVGSGSGLRPFKFLAPAPGSGSGVSKILAPAPPEPAPELYPAP</sequence>
<evidence type="ECO:0000313" key="3">
    <source>
        <dbReference type="WBParaSite" id="Minc3s01178g21443"/>
    </source>
</evidence>
<keyword evidence="2" id="KW-1185">Reference proteome</keyword>
<feature type="compositionally biased region" description="Pro residues" evidence="1">
    <location>
        <begin position="46"/>
        <end position="59"/>
    </location>
</feature>
<accession>A0A914M215</accession>
<evidence type="ECO:0000313" key="2">
    <source>
        <dbReference type="Proteomes" id="UP000887563"/>
    </source>
</evidence>
<evidence type="ECO:0000256" key="1">
    <source>
        <dbReference type="SAM" id="MobiDB-lite"/>
    </source>
</evidence>
<organism evidence="2 3">
    <name type="scientific">Meloidogyne incognita</name>
    <name type="common">Southern root-knot nematode worm</name>
    <name type="synonym">Oxyuris incognita</name>
    <dbReference type="NCBI Taxonomy" id="6306"/>
    <lineage>
        <taxon>Eukaryota</taxon>
        <taxon>Metazoa</taxon>
        <taxon>Ecdysozoa</taxon>
        <taxon>Nematoda</taxon>
        <taxon>Chromadorea</taxon>
        <taxon>Rhabditida</taxon>
        <taxon>Tylenchina</taxon>
        <taxon>Tylenchomorpha</taxon>
        <taxon>Tylenchoidea</taxon>
        <taxon>Meloidogynidae</taxon>
        <taxon>Meloidogyninae</taxon>
        <taxon>Meloidogyne</taxon>
        <taxon>Meloidogyne incognita group</taxon>
    </lineage>
</organism>
<proteinExistence type="predicted"/>
<protein>
    <submittedName>
        <fullName evidence="3">Candidate secreted effector</fullName>
    </submittedName>
</protein>
<dbReference type="Proteomes" id="UP000887563">
    <property type="component" value="Unplaced"/>
</dbReference>
<reference evidence="3" key="1">
    <citation type="submission" date="2022-11" db="UniProtKB">
        <authorList>
            <consortium name="WormBaseParasite"/>
        </authorList>
    </citation>
    <scope>IDENTIFICATION</scope>
</reference>